<name>A0A9N7TL57_PLEPL</name>
<accession>A0A9N7TL57</accession>
<gene>
    <name evidence="2" type="ORF">PLEPLA_LOCUS2230</name>
</gene>
<protein>
    <submittedName>
        <fullName evidence="2">Uncharacterized protein</fullName>
    </submittedName>
</protein>
<dbReference type="EMBL" id="CADEAL010000112">
    <property type="protein sequence ID" value="CAB1414521.1"/>
    <property type="molecule type" value="Genomic_DNA"/>
</dbReference>
<evidence type="ECO:0000313" key="3">
    <source>
        <dbReference type="Proteomes" id="UP001153269"/>
    </source>
</evidence>
<feature type="compositionally biased region" description="Basic and acidic residues" evidence="1">
    <location>
        <begin position="191"/>
        <end position="206"/>
    </location>
</feature>
<evidence type="ECO:0000256" key="1">
    <source>
        <dbReference type="SAM" id="MobiDB-lite"/>
    </source>
</evidence>
<organism evidence="2 3">
    <name type="scientific">Pleuronectes platessa</name>
    <name type="common">European plaice</name>
    <dbReference type="NCBI Taxonomy" id="8262"/>
    <lineage>
        <taxon>Eukaryota</taxon>
        <taxon>Metazoa</taxon>
        <taxon>Chordata</taxon>
        <taxon>Craniata</taxon>
        <taxon>Vertebrata</taxon>
        <taxon>Euteleostomi</taxon>
        <taxon>Actinopterygii</taxon>
        <taxon>Neopterygii</taxon>
        <taxon>Teleostei</taxon>
        <taxon>Neoteleostei</taxon>
        <taxon>Acanthomorphata</taxon>
        <taxon>Carangaria</taxon>
        <taxon>Pleuronectiformes</taxon>
        <taxon>Pleuronectoidei</taxon>
        <taxon>Pleuronectidae</taxon>
        <taxon>Pleuronectes</taxon>
    </lineage>
</organism>
<sequence length="401" mass="44359">MGREGLWFISGSTPRRDNKRRTWIDLSKNPRISLPCLVPLSKAPYSPNICSPSAASPSPHRERETEAVCADVVVGLRRLGFKQRSMSQASSRKQELHPSVAAVKCDLCAESWSRGGQPVDKTTQRLPGFKSVLTAAPLQTSPSQSGDRGCAFDLPIKRFPGQAVVALVQPRVSLHQQLGRMKEEEEEEEEERGRDVEEGGERREASNGRFPPSLHVTCYVMIRMLLEMPRRAGSPWALCHPNVTLHRGGGKLRYLIHPPPPPQTSTHFPIFPFYLTTLHPLLLSFLCPPSLLSEYSHCAPLSASSPPLIQWLGSSSPSLNSTRPSYHLSSFTRPGMGMALLSREGGEMEEPGPGMGPACLGHSCEEQSGLSSSRGRRILAWLRWSRFGFEMWIGPLLYPHG</sequence>
<dbReference type="Proteomes" id="UP001153269">
    <property type="component" value="Unassembled WGS sequence"/>
</dbReference>
<dbReference type="AlphaFoldDB" id="A0A9N7TL57"/>
<reference evidence="2" key="1">
    <citation type="submission" date="2020-03" db="EMBL/GenBank/DDBJ databases">
        <authorList>
            <person name="Weist P."/>
        </authorList>
    </citation>
    <scope>NUCLEOTIDE SEQUENCE</scope>
</reference>
<feature type="region of interest" description="Disordered" evidence="1">
    <location>
        <begin position="177"/>
        <end position="208"/>
    </location>
</feature>
<keyword evidence="3" id="KW-1185">Reference proteome</keyword>
<proteinExistence type="predicted"/>
<evidence type="ECO:0000313" key="2">
    <source>
        <dbReference type="EMBL" id="CAB1414521.1"/>
    </source>
</evidence>
<comment type="caution">
    <text evidence="2">The sequence shown here is derived from an EMBL/GenBank/DDBJ whole genome shotgun (WGS) entry which is preliminary data.</text>
</comment>